<dbReference type="EMBL" id="CAJFCW020000004">
    <property type="protein sequence ID" value="CAG9114561.1"/>
    <property type="molecule type" value="Genomic_DNA"/>
</dbReference>
<dbReference type="Proteomes" id="UP000783686">
    <property type="component" value="Unassembled WGS sequence"/>
</dbReference>
<dbReference type="AlphaFoldDB" id="A0A811L0J6"/>
<organism evidence="1 2">
    <name type="scientific">Bursaphelenchus okinawaensis</name>
    <dbReference type="NCBI Taxonomy" id="465554"/>
    <lineage>
        <taxon>Eukaryota</taxon>
        <taxon>Metazoa</taxon>
        <taxon>Ecdysozoa</taxon>
        <taxon>Nematoda</taxon>
        <taxon>Chromadorea</taxon>
        <taxon>Rhabditida</taxon>
        <taxon>Tylenchina</taxon>
        <taxon>Tylenchomorpha</taxon>
        <taxon>Aphelenchoidea</taxon>
        <taxon>Aphelenchoididae</taxon>
        <taxon>Bursaphelenchus</taxon>
    </lineage>
</organism>
<accession>A0A811L0J6</accession>
<reference evidence="1" key="1">
    <citation type="submission" date="2020-09" db="EMBL/GenBank/DDBJ databases">
        <authorList>
            <person name="Kikuchi T."/>
        </authorList>
    </citation>
    <scope>NUCLEOTIDE SEQUENCE</scope>
    <source>
        <strain evidence="1">SH1</strain>
    </source>
</reference>
<name>A0A811L0J6_9BILA</name>
<comment type="caution">
    <text evidence="1">The sequence shown here is derived from an EMBL/GenBank/DDBJ whole genome shotgun (WGS) entry which is preliminary data.</text>
</comment>
<dbReference type="OrthoDB" id="189920at2759"/>
<evidence type="ECO:0000313" key="1">
    <source>
        <dbReference type="EMBL" id="CAD5221089.1"/>
    </source>
</evidence>
<sequence length="74" mass="8384">MKAFLKDHGPWLYTTYGCKTVNSLFNKYTLKQLPQLMIVQKGGTPVVDDAIDTLNTPKIVPVDIVAKWKKMTTE</sequence>
<gene>
    <name evidence="1" type="ORF">BOKJ2_LOCUS9270</name>
</gene>
<dbReference type="PROSITE" id="PS51257">
    <property type="entry name" value="PROKAR_LIPOPROTEIN"/>
    <property type="match status" value="1"/>
</dbReference>
<evidence type="ECO:0000313" key="2">
    <source>
        <dbReference type="Proteomes" id="UP000614601"/>
    </source>
</evidence>
<proteinExistence type="predicted"/>
<keyword evidence="2" id="KW-1185">Reference proteome</keyword>
<protein>
    <submittedName>
        <fullName evidence="1">Uncharacterized protein</fullName>
    </submittedName>
</protein>
<dbReference type="EMBL" id="CAJFDH010000004">
    <property type="protein sequence ID" value="CAD5221089.1"/>
    <property type="molecule type" value="Genomic_DNA"/>
</dbReference>
<dbReference type="Proteomes" id="UP000614601">
    <property type="component" value="Unassembled WGS sequence"/>
</dbReference>